<feature type="compositionally biased region" description="Low complexity" evidence="4">
    <location>
        <begin position="728"/>
        <end position="740"/>
    </location>
</feature>
<evidence type="ECO:0008006" key="9">
    <source>
        <dbReference type="Google" id="ProtNLM"/>
    </source>
</evidence>
<feature type="domain" description="SH3" evidence="5">
    <location>
        <begin position="42"/>
        <end position="101"/>
    </location>
</feature>
<dbReference type="PROSITE" id="PS50002">
    <property type="entry name" value="SH3"/>
    <property type="match status" value="1"/>
</dbReference>
<dbReference type="InterPro" id="IPR056685">
    <property type="entry name" value="DUF7783"/>
</dbReference>
<dbReference type="VEuPathDB" id="FungiDB:BDEG_25319"/>
<keyword evidence="2" id="KW-0344">Guanine-nucleotide releasing factor</keyword>
<dbReference type="InterPro" id="IPR001452">
    <property type="entry name" value="SH3_domain"/>
</dbReference>
<dbReference type="InterPro" id="IPR036028">
    <property type="entry name" value="SH3-like_dom_sf"/>
</dbReference>
<feature type="compositionally biased region" description="Polar residues" evidence="4">
    <location>
        <begin position="759"/>
        <end position="781"/>
    </location>
</feature>
<gene>
    <name evidence="7" type="ORF">BDEG_25319</name>
</gene>
<keyword evidence="1 3" id="KW-0728">SH3 domain</keyword>
<dbReference type="InterPro" id="IPR023578">
    <property type="entry name" value="Ras_GEF_dom_sf"/>
</dbReference>
<proteinExistence type="predicted"/>
<dbReference type="Pfam" id="PF00618">
    <property type="entry name" value="RasGEF_N"/>
    <property type="match status" value="1"/>
</dbReference>
<dbReference type="SUPFAM" id="SSF50044">
    <property type="entry name" value="SH3-domain"/>
    <property type="match status" value="1"/>
</dbReference>
<evidence type="ECO:0000256" key="4">
    <source>
        <dbReference type="SAM" id="MobiDB-lite"/>
    </source>
</evidence>
<feature type="region of interest" description="Disordered" evidence="4">
    <location>
        <begin position="624"/>
        <end position="644"/>
    </location>
</feature>
<dbReference type="STRING" id="403673.A0A177WQ49"/>
<evidence type="ECO:0000313" key="7">
    <source>
        <dbReference type="EMBL" id="OAJ41775.1"/>
    </source>
</evidence>
<dbReference type="eggNOG" id="KOG3417">
    <property type="taxonomic scope" value="Eukaryota"/>
</dbReference>
<dbReference type="eggNOG" id="KOG2070">
    <property type="taxonomic scope" value="Eukaryota"/>
</dbReference>
<dbReference type="Pfam" id="PF00018">
    <property type="entry name" value="SH3_1"/>
    <property type="match status" value="1"/>
</dbReference>
<evidence type="ECO:0000313" key="8">
    <source>
        <dbReference type="Proteomes" id="UP000077115"/>
    </source>
</evidence>
<dbReference type="GO" id="GO:0005085">
    <property type="term" value="F:guanyl-nucleotide exchange factor activity"/>
    <property type="evidence" value="ECO:0007669"/>
    <property type="project" value="UniProtKB-KW"/>
</dbReference>
<feature type="region of interest" description="Disordered" evidence="4">
    <location>
        <begin position="759"/>
        <end position="805"/>
    </location>
</feature>
<dbReference type="PROSITE" id="PS50212">
    <property type="entry name" value="RASGEF_NTER"/>
    <property type="match status" value="1"/>
</dbReference>
<dbReference type="PANTHER" id="PTHR46026">
    <property type="entry name" value="RHO-TYPE GUANINE NUCLEOTIDE EXCHANGE FACTOR, ISOFORM F"/>
    <property type="match status" value="1"/>
</dbReference>
<feature type="region of interest" description="Disordered" evidence="4">
    <location>
        <begin position="721"/>
        <end position="743"/>
    </location>
</feature>
<dbReference type="InterPro" id="IPR000651">
    <property type="entry name" value="Ras-like_Gua-exchang_fac_N"/>
</dbReference>
<dbReference type="Pfam" id="PF25006">
    <property type="entry name" value="DUF7783"/>
    <property type="match status" value="1"/>
</dbReference>
<dbReference type="SUPFAM" id="SSF48366">
    <property type="entry name" value="Ras GEF"/>
    <property type="match status" value="1"/>
</dbReference>
<dbReference type="CDD" id="cd11883">
    <property type="entry name" value="SH3_Sdc25"/>
    <property type="match status" value="1"/>
</dbReference>
<dbReference type="OrthoDB" id="546434at2759"/>
<dbReference type="CDD" id="cd06224">
    <property type="entry name" value="REM"/>
    <property type="match status" value="1"/>
</dbReference>
<feature type="compositionally biased region" description="Low complexity" evidence="4">
    <location>
        <begin position="782"/>
        <end position="799"/>
    </location>
</feature>
<dbReference type="Gene3D" id="2.30.30.40">
    <property type="entry name" value="SH3 Domains"/>
    <property type="match status" value="1"/>
</dbReference>
<dbReference type="SMART" id="SM00326">
    <property type="entry name" value="SH3"/>
    <property type="match status" value="1"/>
</dbReference>
<feature type="domain" description="N-terminal Ras-GEF" evidence="6">
    <location>
        <begin position="874"/>
        <end position="1005"/>
    </location>
</feature>
<organism evidence="7 8">
    <name type="scientific">Batrachochytrium dendrobatidis (strain JEL423)</name>
    <dbReference type="NCBI Taxonomy" id="403673"/>
    <lineage>
        <taxon>Eukaryota</taxon>
        <taxon>Fungi</taxon>
        <taxon>Fungi incertae sedis</taxon>
        <taxon>Chytridiomycota</taxon>
        <taxon>Chytridiomycota incertae sedis</taxon>
        <taxon>Chytridiomycetes</taxon>
        <taxon>Rhizophydiales</taxon>
        <taxon>Rhizophydiales incertae sedis</taxon>
        <taxon>Batrachochytrium</taxon>
    </lineage>
</organism>
<accession>A0A177WQ49</accession>
<protein>
    <recommendedName>
        <fullName evidence="9">SH3 domain-containing protein</fullName>
    </recommendedName>
</protein>
<dbReference type="AlphaFoldDB" id="A0A177WQ49"/>
<dbReference type="Gene3D" id="1.20.870.10">
    <property type="entry name" value="Son of sevenless (SoS) protein Chain: S domain 1"/>
    <property type="match status" value="1"/>
</dbReference>
<feature type="region of interest" description="Disordered" evidence="4">
    <location>
        <begin position="661"/>
        <end position="689"/>
    </location>
</feature>
<dbReference type="EMBL" id="DS022306">
    <property type="protein sequence ID" value="OAJ41775.1"/>
    <property type="molecule type" value="Genomic_DNA"/>
</dbReference>
<sequence length="1039" mass="114758">MAFTIDNMNAAPTSVVQSATANTVTTNNLSTTTTAAIHNDDPCIDTVRALYDYLASDPTCLSLKQGDVIHVHFKDPSGWWEGTLGSKKGWFPSNYIEPIQEQLVPPSPLNATHPHSFSRKSSLEQLSTTATNANLSIGRKRSGSLANARIQIDALTNTLEHVMGNKNAFDDHCVSTASTDSMHTLKQPDIALSEKVMSDGSDNTDSIAINTQSTTFSDANINGNSPSHGEELENPSGLNRVTQSLDLPHFWHRKTNPTNGQTYFFNTHTNQTTYNIEDVKKATPRRRSLIYQDNKFVASQEKALPVFVKPSNVPDWGSESLVDSSVTISWELLINNILKSIADLNYFAKNQIKSRYVEQTYQIVRAIRDMLASSGTISTESELMKVHPGLASHHSEIMSTLSKLVLASKVASGLWPPPDSANRMRQQAGQVLLSVRHFVAVAQDTALKLSHAPKELLTTFDIKGGALSDQELVGKLDNYSKLIMDKLAALVTQITSASKSESTDFVLAVRECVTHIGELLSIIEDFRIDFHDDPDRLVDGLVQAKERVYMCVTELVNQATVNNGTFTPSDALASILESTSQVMIAVENILIASKLVIDRKDELGTLEWQPVESAQTAIGIGHAPTRKHNRLSNDSAGTGADRNPDLVNLQRRTLSMTLMLNSSERLSTSSTKVTQPPSTTDLTQPTTVSHGMPHPMLGEIDRSFSASDSNLVTNQLIKQQHHFHQATQHNQSQQPHPHSSYITPLPRKQSIIASHARMSSGNGTFHASNPQYLSNPSLALHSQSNRDSSSVQSSMHGSSVPDRYSANSSHFNGAYDFEEDHPRVKSFESGQLKLKKFFGDGDVPINVPTRISADNLRPFFLNKEYRHEDITFNMEGAVNGGTFDALVERLTLHDQPVDPGFANAFLLTFHLFATSEQLFNALTARFNMSPPPGLKDHEVKMWIDKKLVPIQIRVSNAFKTWLESHWIEADDDACLDRLYQFASTVMSQTHAPLATRLMDLVTKKINVGCIESQYNFDTQIQATGKSGSEDIHSLFFRAT</sequence>
<reference evidence="7 8" key="2">
    <citation type="submission" date="2016-05" db="EMBL/GenBank/DDBJ databases">
        <title>Lineage-specific infection strategies underlie the spectrum of fungal disease in amphibians.</title>
        <authorList>
            <person name="Cuomo C.A."/>
            <person name="Farrer R.A."/>
            <person name="James T."/>
            <person name="Longcore J."/>
            <person name="Birren B."/>
        </authorList>
    </citation>
    <scope>NUCLEOTIDE SEQUENCE [LARGE SCALE GENOMIC DNA]</scope>
    <source>
        <strain evidence="7 8">JEL423</strain>
    </source>
</reference>
<evidence type="ECO:0000259" key="6">
    <source>
        <dbReference type="PROSITE" id="PS50212"/>
    </source>
</evidence>
<dbReference type="SMART" id="SM00229">
    <property type="entry name" value="RasGEFN"/>
    <property type="match status" value="1"/>
</dbReference>
<name>A0A177WQ49_BATDL</name>
<dbReference type="FunFam" id="2.30.30.40:FF:000072">
    <property type="entry name" value="Unconventional Myosin IB"/>
    <property type="match status" value="1"/>
</dbReference>
<dbReference type="PANTHER" id="PTHR46026:SF1">
    <property type="entry name" value="RHO-TYPE GUANINE NUCLEOTIDE EXCHANGE FACTOR, ISOFORM F"/>
    <property type="match status" value="1"/>
</dbReference>
<evidence type="ECO:0000259" key="5">
    <source>
        <dbReference type="PROSITE" id="PS50002"/>
    </source>
</evidence>
<dbReference type="PRINTS" id="PR00452">
    <property type="entry name" value="SH3DOMAIN"/>
</dbReference>
<evidence type="ECO:0000256" key="1">
    <source>
        <dbReference type="ARBA" id="ARBA00022443"/>
    </source>
</evidence>
<evidence type="ECO:0000256" key="2">
    <source>
        <dbReference type="PROSITE-ProRule" id="PRU00135"/>
    </source>
</evidence>
<evidence type="ECO:0000256" key="3">
    <source>
        <dbReference type="PROSITE-ProRule" id="PRU00192"/>
    </source>
</evidence>
<dbReference type="Proteomes" id="UP000077115">
    <property type="component" value="Unassembled WGS sequence"/>
</dbReference>
<reference evidence="7 8" key="1">
    <citation type="submission" date="2006-10" db="EMBL/GenBank/DDBJ databases">
        <title>The Genome Sequence of Batrachochytrium dendrobatidis JEL423.</title>
        <authorList>
            <consortium name="The Broad Institute Genome Sequencing Platform"/>
            <person name="Birren B."/>
            <person name="Lander E."/>
            <person name="Galagan J."/>
            <person name="Cuomo C."/>
            <person name="Devon K."/>
            <person name="Jaffe D."/>
            <person name="Butler J."/>
            <person name="Alvarez P."/>
            <person name="Gnerre S."/>
            <person name="Grabherr M."/>
            <person name="Kleber M."/>
            <person name="Mauceli E."/>
            <person name="Brockman W."/>
            <person name="Young S."/>
            <person name="LaButti K."/>
            <person name="Sykes S."/>
            <person name="DeCaprio D."/>
            <person name="Crawford M."/>
            <person name="Koehrsen M."/>
            <person name="Engels R."/>
            <person name="Montgomery P."/>
            <person name="Pearson M."/>
            <person name="Howarth C."/>
            <person name="Larson L."/>
            <person name="White J."/>
            <person name="O'Leary S."/>
            <person name="Kodira C."/>
            <person name="Zeng Q."/>
            <person name="Yandava C."/>
            <person name="Alvarado L."/>
            <person name="Longcore J."/>
            <person name="James T."/>
        </authorList>
    </citation>
    <scope>NUCLEOTIDE SEQUENCE [LARGE SCALE GENOMIC DNA]</scope>
    <source>
        <strain evidence="7 8">JEL423</strain>
    </source>
</reference>